<keyword evidence="4" id="KW-1185">Reference proteome</keyword>
<dbReference type="AlphaFoldDB" id="A0A344LEM5"/>
<feature type="domain" description="VanZ-like" evidence="2">
    <location>
        <begin position="77"/>
        <end position="168"/>
    </location>
</feature>
<dbReference type="OrthoDB" id="3627087at2"/>
<dbReference type="InterPro" id="IPR006976">
    <property type="entry name" value="VanZ-like"/>
</dbReference>
<dbReference type="Proteomes" id="UP000250434">
    <property type="component" value="Chromosome"/>
</dbReference>
<keyword evidence="1" id="KW-0812">Transmembrane</keyword>
<reference evidence="3 4" key="1">
    <citation type="submission" date="2016-04" db="EMBL/GenBank/DDBJ databases">
        <title>Complete genome sequence and analysis of deep-sea sediment isolate, Amycolatopsis sp. WP1.</title>
        <authorList>
            <person name="Wang H."/>
            <person name="Chen S."/>
            <person name="Wu Q."/>
        </authorList>
    </citation>
    <scope>NUCLEOTIDE SEQUENCE [LARGE SCALE GENOMIC DNA]</scope>
    <source>
        <strain evidence="3 4">WP1</strain>
    </source>
</reference>
<keyword evidence="1" id="KW-0472">Membrane</keyword>
<feature type="transmembrane region" description="Helical" evidence="1">
    <location>
        <begin position="42"/>
        <end position="68"/>
    </location>
</feature>
<evidence type="ECO:0000313" key="4">
    <source>
        <dbReference type="Proteomes" id="UP000250434"/>
    </source>
</evidence>
<keyword evidence="1" id="KW-1133">Transmembrane helix</keyword>
<evidence type="ECO:0000313" key="3">
    <source>
        <dbReference type="EMBL" id="AXB46499.1"/>
    </source>
</evidence>
<organism evidence="3 4">
    <name type="scientific">Amycolatopsis albispora</name>
    <dbReference type="NCBI Taxonomy" id="1804986"/>
    <lineage>
        <taxon>Bacteria</taxon>
        <taxon>Bacillati</taxon>
        <taxon>Actinomycetota</taxon>
        <taxon>Actinomycetes</taxon>
        <taxon>Pseudonocardiales</taxon>
        <taxon>Pseudonocardiaceae</taxon>
        <taxon>Amycolatopsis</taxon>
    </lineage>
</organism>
<dbReference type="PANTHER" id="PTHR36834">
    <property type="entry name" value="MEMBRANE PROTEIN-RELATED"/>
    <property type="match status" value="1"/>
</dbReference>
<dbReference type="Pfam" id="PF04892">
    <property type="entry name" value="VanZ"/>
    <property type="match status" value="1"/>
</dbReference>
<protein>
    <recommendedName>
        <fullName evidence="2">VanZ-like domain-containing protein</fullName>
    </recommendedName>
</protein>
<gene>
    <name evidence="3" type="ORF">A4R43_31945</name>
</gene>
<accession>A0A344LEM5</accession>
<dbReference type="PANTHER" id="PTHR36834:SF1">
    <property type="entry name" value="INTEGRAL MEMBRANE PROTEIN"/>
    <property type="match status" value="1"/>
</dbReference>
<feature type="transmembrane region" description="Helical" evidence="1">
    <location>
        <begin position="12"/>
        <end position="30"/>
    </location>
</feature>
<feature type="transmembrane region" description="Helical" evidence="1">
    <location>
        <begin position="94"/>
        <end position="112"/>
    </location>
</feature>
<dbReference type="InterPro" id="IPR053150">
    <property type="entry name" value="Teicoplanin_resist-assoc"/>
</dbReference>
<proteinExistence type="predicted"/>
<sequence>MDALLRDFGILITLAFMALPFAAAGWFVLATHRHRRRRPVRFAVLTAGADAAITLIATLAFVLVAMPIPGASGSALHLAPGADLDLALSGHGSYWQLAGNLVLLLPLGALLPLRVDALRTVPRVAVAALSVSLLVETMQFVIQSGRVTSADDVLLNTAGATIGAALTRNWWPRPPVIPRQLRRELGERTGSQLPVVSGRQSS</sequence>
<dbReference type="EMBL" id="CP015163">
    <property type="protein sequence ID" value="AXB46499.1"/>
    <property type="molecule type" value="Genomic_DNA"/>
</dbReference>
<dbReference type="KEGG" id="aab:A4R43_31945"/>
<evidence type="ECO:0000259" key="2">
    <source>
        <dbReference type="Pfam" id="PF04892"/>
    </source>
</evidence>
<dbReference type="RefSeq" id="WP_113695556.1">
    <property type="nucleotide sequence ID" value="NZ_CP015163.1"/>
</dbReference>
<name>A0A344LEM5_9PSEU</name>
<evidence type="ECO:0000256" key="1">
    <source>
        <dbReference type="SAM" id="Phobius"/>
    </source>
</evidence>